<dbReference type="OrthoDB" id="3338687at2"/>
<comment type="caution">
    <text evidence="2">The sequence shown here is derived from an EMBL/GenBank/DDBJ whole genome shotgun (WGS) entry which is preliminary data.</text>
</comment>
<dbReference type="AlphaFoldDB" id="A0A3N1H3B1"/>
<protein>
    <submittedName>
        <fullName evidence="2">Nucleoside-diphosphate-sugar epimerase</fullName>
    </submittedName>
</protein>
<feature type="domain" description="NAD-dependent epimerase/dehydratase" evidence="1">
    <location>
        <begin position="3"/>
        <end position="238"/>
    </location>
</feature>
<name>A0A3N1H3B1_9PSEU</name>
<dbReference type="PANTHER" id="PTHR43245:SF52">
    <property type="entry name" value="NAD-DEPENDENT EPIMERASE_DEHYDRATASE"/>
    <property type="match status" value="1"/>
</dbReference>
<dbReference type="RefSeq" id="WP_123742689.1">
    <property type="nucleotide sequence ID" value="NZ_RJKM01000001.1"/>
</dbReference>
<dbReference type="EMBL" id="RJKM01000001">
    <property type="protein sequence ID" value="ROP36762.1"/>
    <property type="molecule type" value="Genomic_DNA"/>
</dbReference>
<keyword evidence="3" id="KW-1185">Reference proteome</keyword>
<evidence type="ECO:0000313" key="2">
    <source>
        <dbReference type="EMBL" id="ROP36762.1"/>
    </source>
</evidence>
<dbReference type="InterPro" id="IPR050177">
    <property type="entry name" value="Lipid_A_modif_metabolic_enz"/>
</dbReference>
<dbReference type="SUPFAM" id="SSF51735">
    <property type="entry name" value="NAD(P)-binding Rossmann-fold domains"/>
    <property type="match status" value="1"/>
</dbReference>
<evidence type="ECO:0000313" key="3">
    <source>
        <dbReference type="Proteomes" id="UP000268727"/>
    </source>
</evidence>
<dbReference type="InterPro" id="IPR001509">
    <property type="entry name" value="Epimerase_deHydtase"/>
</dbReference>
<dbReference type="PANTHER" id="PTHR43245">
    <property type="entry name" value="BIFUNCTIONAL POLYMYXIN RESISTANCE PROTEIN ARNA"/>
    <property type="match status" value="1"/>
</dbReference>
<accession>A0A3N1H3B1</accession>
<dbReference type="InterPro" id="IPR036291">
    <property type="entry name" value="NAD(P)-bd_dom_sf"/>
</dbReference>
<dbReference type="Pfam" id="PF01370">
    <property type="entry name" value="Epimerase"/>
    <property type="match status" value="1"/>
</dbReference>
<gene>
    <name evidence="2" type="ORF">EDD40_2040</name>
</gene>
<sequence length="339" mass="37008">MRIVVTGATGNLGTALLRRIADEPDITAHGVSRRPPEPGPPYDAVTWTPVDLSRDGAEEPLTEAFRDADAVVHLAWRIQPGHDERALYQANVAGSERVFAAAAKAGVPHLVHMSSVGAYSPASKDRTVDETWPTDGLVNSYYSRHKAAVEHLLDQVEREHPRLVVTRVRPGLVLQPAAAAEIKRYFLGPLVPHALFRPDVLAKLPVLPLPRTMVLQFVHADDVADALVKILATRAEGAFNLVTDPVVTPQVLAEVMGTRHVVIPPAVLRNAARISWHLRLQPTSHGWVDLALTAPLLDATKAFTRLGWAPRHNARDTLRQLLDGIGREQGLQPSPPLKP</sequence>
<proteinExistence type="predicted"/>
<dbReference type="Proteomes" id="UP000268727">
    <property type="component" value="Unassembled WGS sequence"/>
</dbReference>
<reference evidence="2 3" key="1">
    <citation type="submission" date="2018-11" db="EMBL/GenBank/DDBJ databases">
        <title>Sequencing the genomes of 1000 actinobacteria strains.</title>
        <authorList>
            <person name="Klenk H.-P."/>
        </authorList>
    </citation>
    <scope>NUCLEOTIDE SEQUENCE [LARGE SCALE GENOMIC DNA]</scope>
    <source>
        <strain evidence="2 3">DSM 44231</strain>
    </source>
</reference>
<organism evidence="2 3">
    <name type="scientific">Saccharothrix texasensis</name>
    <dbReference type="NCBI Taxonomy" id="103734"/>
    <lineage>
        <taxon>Bacteria</taxon>
        <taxon>Bacillati</taxon>
        <taxon>Actinomycetota</taxon>
        <taxon>Actinomycetes</taxon>
        <taxon>Pseudonocardiales</taxon>
        <taxon>Pseudonocardiaceae</taxon>
        <taxon>Saccharothrix</taxon>
    </lineage>
</organism>
<evidence type="ECO:0000259" key="1">
    <source>
        <dbReference type="Pfam" id="PF01370"/>
    </source>
</evidence>
<dbReference type="Gene3D" id="3.40.50.720">
    <property type="entry name" value="NAD(P)-binding Rossmann-like Domain"/>
    <property type="match status" value="1"/>
</dbReference>